<comment type="subcellular location">
    <subcellularLocation>
        <location evidence="1 8">Cytoplasm</location>
    </subcellularLocation>
</comment>
<keyword evidence="6 8" id="KW-0067">ATP-binding</keyword>
<dbReference type="KEGG" id="xak:KIMC2_08080"/>
<dbReference type="InterPro" id="IPR014729">
    <property type="entry name" value="Rossmann-like_a/b/a_fold"/>
</dbReference>
<dbReference type="PANTHER" id="PTHR43033:SF1">
    <property type="entry name" value="TRNA(ILE)-LYSIDINE SYNTHASE-RELATED"/>
    <property type="match status" value="1"/>
</dbReference>
<dbReference type="PANTHER" id="PTHR43033">
    <property type="entry name" value="TRNA(ILE)-LYSIDINE SYNTHASE-RELATED"/>
    <property type="match status" value="1"/>
</dbReference>
<dbReference type="RefSeq" id="WP_317698138.1">
    <property type="nucleotide sequence ID" value="NZ_AP026801.1"/>
</dbReference>
<sequence>MSNLNSRFKKIIKDDRILLKGTKFLVAVSGGLDSMCLLSLIGKLDLNSKDVFVVYVNHGQRIEAVNEQHAVSKYVRRFNYNFITETLDLEKRVNASETFLRNKRYQVIREIALKYDIDIVLTAHHLNDLGETFLMQTIRSGSAAGVTGIARLSERENITYYRPLLSISKKDLLAYAIDNEVIFFEDETNFSDETIRNRIRHHVFNDQFLSYQEYKHFLNFFKSFNELKTDAYRYYDKLIETNKIEINNSNEVIRLKFFSEMKYISLSNFLSHLIVKSGFQQISDNFINESVILIENQKKPQGSININNSYILFKDYQFFGIKSAILEKRKVAPTFRYNQWYQFKNEEVGVFFLDNAFGQDFKKKFFISLSRDSPPLKWRYRQTGDYVLTNGKIKKKLRRFFIDNKVSQIKRDHLLVLASGSNILYLEDFGYSGLFNTDKTDKITSVVLLR</sequence>
<feature type="domain" description="Lysidine-tRNA(Ile) synthetase C-terminal" evidence="9">
    <location>
        <begin position="376"/>
        <end position="448"/>
    </location>
</feature>
<keyword evidence="11" id="KW-1185">Reference proteome</keyword>
<dbReference type="Pfam" id="PF01171">
    <property type="entry name" value="ATP_bind_3"/>
    <property type="match status" value="1"/>
</dbReference>
<dbReference type="SMART" id="SM00977">
    <property type="entry name" value="TilS_C"/>
    <property type="match status" value="1"/>
</dbReference>
<evidence type="ECO:0000256" key="6">
    <source>
        <dbReference type="ARBA" id="ARBA00022840"/>
    </source>
</evidence>
<gene>
    <name evidence="8 10" type="primary">tilS</name>
    <name evidence="10" type="ORF">KIMC2_08080</name>
</gene>
<dbReference type="EMBL" id="AP026801">
    <property type="protein sequence ID" value="BDR56246.1"/>
    <property type="molecule type" value="Genomic_DNA"/>
</dbReference>
<dbReference type="Gene3D" id="3.40.50.620">
    <property type="entry name" value="HUPs"/>
    <property type="match status" value="1"/>
</dbReference>
<dbReference type="CDD" id="cd01992">
    <property type="entry name" value="TilS_N"/>
    <property type="match status" value="1"/>
</dbReference>
<dbReference type="GO" id="GO:0005737">
    <property type="term" value="C:cytoplasm"/>
    <property type="evidence" value="ECO:0007669"/>
    <property type="project" value="UniProtKB-SubCell"/>
</dbReference>
<evidence type="ECO:0000256" key="2">
    <source>
        <dbReference type="ARBA" id="ARBA00022490"/>
    </source>
</evidence>
<comment type="similarity">
    <text evidence="8">Belongs to the tRNA(Ile)-lysidine synthase family.</text>
</comment>
<evidence type="ECO:0000256" key="7">
    <source>
        <dbReference type="ARBA" id="ARBA00048539"/>
    </source>
</evidence>
<feature type="binding site" evidence="8">
    <location>
        <begin position="29"/>
        <end position="34"/>
    </location>
    <ligand>
        <name>ATP</name>
        <dbReference type="ChEBI" id="CHEBI:30616"/>
    </ligand>
</feature>
<evidence type="ECO:0000256" key="4">
    <source>
        <dbReference type="ARBA" id="ARBA00022694"/>
    </source>
</evidence>
<evidence type="ECO:0000313" key="11">
    <source>
        <dbReference type="Proteomes" id="UP001321804"/>
    </source>
</evidence>
<accession>A0AAU9D190</accession>
<evidence type="ECO:0000256" key="3">
    <source>
        <dbReference type="ARBA" id="ARBA00022598"/>
    </source>
</evidence>
<proteinExistence type="inferred from homology"/>
<evidence type="ECO:0000256" key="5">
    <source>
        <dbReference type="ARBA" id="ARBA00022741"/>
    </source>
</evidence>
<comment type="domain">
    <text evidence="8">The N-terminal region contains the highly conserved SGGXDS motif, predicted to be a P-loop motif involved in ATP binding.</text>
</comment>
<organism evidence="10 11">
    <name type="scientific">Xylocopilactobacillus apis</name>
    <dbReference type="NCBI Taxonomy" id="2932183"/>
    <lineage>
        <taxon>Bacteria</taxon>
        <taxon>Bacillati</taxon>
        <taxon>Bacillota</taxon>
        <taxon>Bacilli</taxon>
        <taxon>Lactobacillales</taxon>
        <taxon>Lactobacillaceae</taxon>
        <taxon>Xylocopilactobacillus</taxon>
    </lineage>
</organism>
<keyword evidence="4 8" id="KW-0819">tRNA processing</keyword>
<dbReference type="GO" id="GO:0006400">
    <property type="term" value="P:tRNA modification"/>
    <property type="evidence" value="ECO:0007669"/>
    <property type="project" value="UniProtKB-UniRule"/>
</dbReference>
<dbReference type="GO" id="GO:0005524">
    <property type="term" value="F:ATP binding"/>
    <property type="evidence" value="ECO:0007669"/>
    <property type="project" value="UniProtKB-UniRule"/>
</dbReference>
<dbReference type="SUPFAM" id="SSF52402">
    <property type="entry name" value="Adenine nucleotide alpha hydrolases-like"/>
    <property type="match status" value="1"/>
</dbReference>
<dbReference type="SUPFAM" id="SSF56037">
    <property type="entry name" value="PheT/TilS domain"/>
    <property type="match status" value="1"/>
</dbReference>
<protein>
    <recommendedName>
        <fullName evidence="8">tRNA(Ile)-lysidine synthase</fullName>
        <ecNumber evidence="8">6.3.4.19</ecNumber>
    </recommendedName>
    <alternativeName>
        <fullName evidence="8">tRNA(Ile)-2-lysyl-cytidine synthase</fullName>
    </alternativeName>
    <alternativeName>
        <fullName evidence="8">tRNA(Ile)-lysidine synthetase</fullName>
    </alternativeName>
</protein>
<dbReference type="Pfam" id="PF11734">
    <property type="entry name" value="TilS_C"/>
    <property type="match status" value="1"/>
</dbReference>
<dbReference type="InterPro" id="IPR012094">
    <property type="entry name" value="tRNA_Ile_lys_synt"/>
</dbReference>
<dbReference type="HAMAP" id="MF_01161">
    <property type="entry name" value="tRNA_Ile_lys_synt"/>
    <property type="match status" value="1"/>
</dbReference>
<dbReference type="NCBIfam" id="TIGR02432">
    <property type="entry name" value="lysidine_TilS_N"/>
    <property type="match status" value="1"/>
</dbReference>
<evidence type="ECO:0000259" key="9">
    <source>
        <dbReference type="SMART" id="SM00977"/>
    </source>
</evidence>
<dbReference type="InterPro" id="IPR012795">
    <property type="entry name" value="tRNA_Ile_lys_synt_N"/>
</dbReference>
<dbReference type="InterPro" id="IPR011063">
    <property type="entry name" value="TilS/TtcA_N"/>
</dbReference>
<reference evidence="10 11" key="1">
    <citation type="journal article" date="2023" name="Microbiol. Spectr.">
        <title>Symbiosis of Carpenter Bees with Uncharacterized Lactic Acid Bacteria Showing NAD Auxotrophy.</title>
        <authorList>
            <person name="Kawasaki S."/>
            <person name="Ozawa K."/>
            <person name="Mori T."/>
            <person name="Yamamoto A."/>
            <person name="Ito M."/>
            <person name="Ohkuma M."/>
            <person name="Sakamoto M."/>
            <person name="Matsutani M."/>
        </authorList>
    </citation>
    <scope>NUCLEOTIDE SEQUENCE [LARGE SCALE GENOMIC DNA]</scope>
    <source>
        <strain evidence="10 11">KimC2</strain>
    </source>
</reference>
<name>A0AAU9D190_9LACO</name>
<dbReference type="Proteomes" id="UP001321804">
    <property type="component" value="Chromosome"/>
</dbReference>
<dbReference type="InterPro" id="IPR012796">
    <property type="entry name" value="Lysidine-tRNA-synth_C"/>
</dbReference>
<dbReference type="AlphaFoldDB" id="A0AAU9D190"/>
<comment type="catalytic activity">
    <reaction evidence="7 8">
        <text>cytidine(34) in tRNA(Ile2) + L-lysine + ATP = lysidine(34) in tRNA(Ile2) + AMP + diphosphate + H(+)</text>
        <dbReference type="Rhea" id="RHEA:43744"/>
        <dbReference type="Rhea" id="RHEA-COMP:10625"/>
        <dbReference type="Rhea" id="RHEA-COMP:10670"/>
        <dbReference type="ChEBI" id="CHEBI:15378"/>
        <dbReference type="ChEBI" id="CHEBI:30616"/>
        <dbReference type="ChEBI" id="CHEBI:32551"/>
        <dbReference type="ChEBI" id="CHEBI:33019"/>
        <dbReference type="ChEBI" id="CHEBI:82748"/>
        <dbReference type="ChEBI" id="CHEBI:83665"/>
        <dbReference type="ChEBI" id="CHEBI:456215"/>
        <dbReference type="EC" id="6.3.4.19"/>
    </reaction>
</comment>
<evidence type="ECO:0000256" key="1">
    <source>
        <dbReference type="ARBA" id="ARBA00004496"/>
    </source>
</evidence>
<dbReference type="NCBIfam" id="TIGR02433">
    <property type="entry name" value="lysidine_TilS_C"/>
    <property type="match status" value="1"/>
</dbReference>
<evidence type="ECO:0000313" key="10">
    <source>
        <dbReference type="EMBL" id="BDR56246.1"/>
    </source>
</evidence>
<keyword evidence="5 8" id="KW-0547">Nucleotide-binding</keyword>
<dbReference type="GO" id="GO:0032267">
    <property type="term" value="F:tRNA(Ile)-lysidine synthase activity"/>
    <property type="evidence" value="ECO:0007669"/>
    <property type="project" value="UniProtKB-EC"/>
</dbReference>
<comment type="function">
    <text evidence="8">Ligates lysine onto the cytidine present at position 34 of the AUA codon-specific tRNA(Ile) that contains the anticodon CAU, in an ATP-dependent manner. Cytidine is converted to lysidine, thus changing the amino acid specificity of the tRNA from methionine to isoleucine.</text>
</comment>
<keyword evidence="2 8" id="KW-0963">Cytoplasm</keyword>
<evidence type="ECO:0000256" key="8">
    <source>
        <dbReference type="HAMAP-Rule" id="MF_01161"/>
    </source>
</evidence>
<dbReference type="EC" id="6.3.4.19" evidence="8"/>
<keyword evidence="3 8" id="KW-0436">Ligase</keyword>